<feature type="transmembrane region" description="Helical" evidence="8">
    <location>
        <begin position="148"/>
        <end position="169"/>
    </location>
</feature>
<dbReference type="SUPFAM" id="SSF81345">
    <property type="entry name" value="ABC transporter involved in vitamin B12 uptake, BtuC"/>
    <property type="match status" value="1"/>
</dbReference>
<keyword evidence="4" id="KW-1003">Cell membrane</keyword>
<feature type="transmembrane region" description="Helical" evidence="8">
    <location>
        <begin position="305"/>
        <end position="325"/>
    </location>
</feature>
<dbReference type="STRING" id="573058.SAMN00017477_1214"/>
<comment type="similarity">
    <text evidence="2">Belongs to the binding-protein-dependent transport system permease family. FecCD subfamily.</text>
</comment>
<name>A0A1W1V2P8_PEPAS</name>
<dbReference type="CDD" id="cd06550">
    <property type="entry name" value="TM_ABC_iron-siderophores_like"/>
    <property type="match status" value="1"/>
</dbReference>
<proteinExistence type="inferred from homology"/>
<dbReference type="GO" id="GO:0022857">
    <property type="term" value="F:transmembrane transporter activity"/>
    <property type="evidence" value="ECO:0007669"/>
    <property type="project" value="InterPro"/>
</dbReference>
<evidence type="ECO:0000256" key="2">
    <source>
        <dbReference type="ARBA" id="ARBA00007935"/>
    </source>
</evidence>
<keyword evidence="10" id="KW-1185">Reference proteome</keyword>
<dbReference type="FunFam" id="1.10.3470.10:FF:000001">
    <property type="entry name" value="Vitamin B12 ABC transporter permease BtuC"/>
    <property type="match status" value="1"/>
</dbReference>
<dbReference type="PANTHER" id="PTHR30472">
    <property type="entry name" value="FERRIC ENTEROBACTIN TRANSPORT SYSTEM PERMEASE PROTEIN"/>
    <property type="match status" value="1"/>
</dbReference>
<evidence type="ECO:0000313" key="9">
    <source>
        <dbReference type="EMBL" id="SMB87657.1"/>
    </source>
</evidence>
<feature type="transmembrane region" description="Helical" evidence="8">
    <location>
        <begin position="117"/>
        <end position="136"/>
    </location>
</feature>
<keyword evidence="3" id="KW-0813">Transport</keyword>
<dbReference type="PANTHER" id="PTHR30472:SF70">
    <property type="entry name" value="MOLYBDATE IMPORT SYSTEM PERMEASE PROTEIN MOLB"/>
    <property type="match status" value="1"/>
</dbReference>
<evidence type="ECO:0000256" key="5">
    <source>
        <dbReference type="ARBA" id="ARBA00022692"/>
    </source>
</evidence>
<evidence type="ECO:0000256" key="3">
    <source>
        <dbReference type="ARBA" id="ARBA00022448"/>
    </source>
</evidence>
<dbReference type="GO" id="GO:0033214">
    <property type="term" value="P:siderophore-iron import into cell"/>
    <property type="evidence" value="ECO:0007669"/>
    <property type="project" value="TreeGrafter"/>
</dbReference>
<dbReference type="Gene3D" id="1.10.3470.10">
    <property type="entry name" value="ABC transporter involved in vitamin B12 uptake, BtuC"/>
    <property type="match status" value="1"/>
</dbReference>
<evidence type="ECO:0000256" key="8">
    <source>
        <dbReference type="SAM" id="Phobius"/>
    </source>
</evidence>
<dbReference type="InterPro" id="IPR000522">
    <property type="entry name" value="ABC_transptr_permease_BtuC"/>
</dbReference>
<feature type="transmembrane region" description="Helical" evidence="8">
    <location>
        <begin position="64"/>
        <end position="85"/>
    </location>
</feature>
<dbReference type="RefSeq" id="WP_084230783.1">
    <property type="nucleotide sequence ID" value="NZ_FWWR01000009.1"/>
</dbReference>
<gene>
    <name evidence="9" type="ORF">SAMN00017477_1214</name>
</gene>
<evidence type="ECO:0000256" key="4">
    <source>
        <dbReference type="ARBA" id="ARBA00022475"/>
    </source>
</evidence>
<keyword evidence="7 8" id="KW-0472">Membrane</keyword>
<dbReference type="EMBL" id="FWWR01000009">
    <property type="protein sequence ID" value="SMB87657.1"/>
    <property type="molecule type" value="Genomic_DNA"/>
</dbReference>
<dbReference type="OrthoDB" id="9792889at2"/>
<feature type="transmembrane region" description="Helical" evidence="8">
    <location>
        <begin position="238"/>
        <end position="267"/>
    </location>
</feature>
<protein>
    <submittedName>
        <fullName evidence="9">Iron complex transport system permease protein</fullName>
    </submittedName>
</protein>
<dbReference type="AlphaFoldDB" id="A0A1W1V2P8"/>
<dbReference type="InterPro" id="IPR037294">
    <property type="entry name" value="ABC_BtuC-like"/>
</dbReference>
<organism evidence="9 10">
    <name type="scientific">Peptoniphilus asaccharolyticus DSM 20463</name>
    <dbReference type="NCBI Taxonomy" id="573058"/>
    <lineage>
        <taxon>Bacteria</taxon>
        <taxon>Bacillati</taxon>
        <taxon>Bacillota</taxon>
        <taxon>Tissierellia</taxon>
        <taxon>Tissierellales</taxon>
        <taxon>Peptoniphilaceae</taxon>
        <taxon>Peptoniphilus</taxon>
    </lineage>
</organism>
<evidence type="ECO:0000313" key="10">
    <source>
        <dbReference type="Proteomes" id="UP000192368"/>
    </source>
</evidence>
<dbReference type="Proteomes" id="UP000192368">
    <property type="component" value="Unassembled WGS sequence"/>
</dbReference>
<evidence type="ECO:0000256" key="1">
    <source>
        <dbReference type="ARBA" id="ARBA00004651"/>
    </source>
</evidence>
<feature type="transmembrane region" description="Helical" evidence="8">
    <location>
        <begin position="92"/>
        <end position="111"/>
    </location>
</feature>
<sequence>MEKLKKAGLIILPTVLIIASIMIGSYKMDPILVIKSLVKIFVSSIEVDNNQAYELIKLVRGPRVLAGILVGAGLSTSGAVFQCIFKNPLSDSYTLGVSSGAGCGASIGILIGLSSVGIQLTAILFSIIAILVTFIISRGQKNSKSTLILSGLLVSSFFSSMVSFIKFIADPFDKLPQIIYWLMGSIASIDIDKIIYIMPIFLLCMFGIYLYRWKINVISLDEELAESFGIDIKREKRIILLFASILSAVVVSISGIIGWVGIVVPHFARMLVGSDFRKLLPTSISLGITYMLLTDIIARSIIPTEIPIGVITGLVGLPLFVYFIYKKKVYFDN</sequence>
<feature type="transmembrane region" description="Helical" evidence="8">
    <location>
        <begin position="7"/>
        <end position="26"/>
    </location>
</feature>
<evidence type="ECO:0000256" key="7">
    <source>
        <dbReference type="ARBA" id="ARBA00023136"/>
    </source>
</evidence>
<keyword evidence="5 8" id="KW-0812">Transmembrane</keyword>
<dbReference type="GO" id="GO:0005886">
    <property type="term" value="C:plasma membrane"/>
    <property type="evidence" value="ECO:0007669"/>
    <property type="project" value="UniProtKB-SubCell"/>
</dbReference>
<dbReference type="Pfam" id="PF01032">
    <property type="entry name" value="FecCD"/>
    <property type="match status" value="1"/>
</dbReference>
<keyword evidence="6 8" id="KW-1133">Transmembrane helix</keyword>
<feature type="transmembrane region" description="Helical" evidence="8">
    <location>
        <begin position="194"/>
        <end position="211"/>
    </location>
</feature>
<evidence type="ECO:0000256" key="6">
    <source>
        <dbReference type="ARBA" id="ARBA00022989"/>
    </source>
</evidence>
<accession>A0A1W1V2P8</accession>
<reference evidence="10" key="1">
    <citation type="submission" date="2017-04" db="EMBL/GenBank/DDBJ databases">
        <authorList>
            <person name="Varghese N."/>
            <person name="Submissions S."/>
        </authorList>
    </citation>
    <scope>NUCLEOTIDE SEQUENCE [LARGE SCALE GENOMIC DNA]</scope>
    <source>
        <strain evidence="10">DSM 20463</strain>
    </source>
</reference>
<comment type="subcellular location">
    <subcellularLocation>
        <location evidence="1">Cell membrane</location>
        <topology evidence="1">Multi-pass membrane protein</topology>
    </subcellularLocation>
</comment>